<gene>
    <name evidence="2" type="ORF">DB31_8021</name>
</gene>
<sequence length="61" mass="6551">MAPARDLASDVTTTDMRSPEIPHRLGWLNSWSTATAQAIGFPTPACDAELLTRARRKPSGG</sequence>
<evidence type="ECO:0000256" key="1">
    <source>
        <dbReference type="SAM" id="MobiDB-lite"/>
    </source>
</evidence>
<dbReference type="STRING" id="394096.DB31_8021"/>
<dbReference type="Proteomes" id="UP000028725">
    <property type="component" value="Unassembled WGS sequence"/>
</dbReference>
<evidence type="ECO:0000313" key="3">
    <source>
        <dbReference type="Proteomes" id="UP000028725"/>
    </source>
</evidence>
<keyword evidence="3" id="KW-1185">Reference proteome</keyword>
<feature type="region of interest" description="Disordered" evidence="1">
    <location>
        <begin position="1"/>
        <end position="20"/>
    </location>
</feature>
<dbReference type="AlphaFoldDB" id="A0A085WIM5"/>
<name>A0A085WIM5_9BACT</name>
<evidence type="ECO:0000313" key="2">
    <source>
        <dbReference type="EMBL" id="KFE67538.1"/>
    </source>
</evidence>
<protein>
    <submittedName>
        <fullName evidence="2">Uncharacterized protein</fullName>
    </submittedName>
</protein>
<proteinExistence type="predicted"/>
<accession>A0A085WIM5</accession>
<dbReference type="EMBL" id="JMCB01000007">
    <property type="protein sequence ID" value="KFE67538.1"/>
    <property type="molecule type" value="Genomic_DNA"/>
</dbReference>
<reference evidence="2 3" key="1">
    <citation type="submission" date="2014-04" db="EMBL/GenBank/DDBJ databases">
        <title>Genome assembly of Hyalangium minutum DSM 14724.</title>
        <authorList>
            <person name="Sharma G."/>
            <person name="Subramanian S."/>
        </authorList>
    </citation>
    <scope>NUCLEOTIDE SEQUENCE [LARGE SCALE GENOMIC DNA]</scope>
    <source>
        <strain evidence="2 3">DSM 14724</strain>
    </source>
</reference>
<dbReference type="Pfam" id="PF19378">
    <property type="entry name" value="DUF5953"/>
    <property type="match status" value="1"/>
</dbReference>
<organism evidence="2 3">
    <name type="scientific">Hyalangium minutum</name>
    <dbReference type="NCBI Taxonomy" id="394096"/>
    <lineage>
        <taxon>Bacteria</taxon>
        <taxon>Pseudomonadati</taxon>
        <taxon>Myxococcota</taxon>
        <taxon>Myxococcia</taxon>
        <taxon>Myxococcales</taxon>
        <taxon>Cystobacterineae</taxon>
        <taxon>Archangiaceae</taxon>
        <taxon>Hyalangium</taxon>
    </lineage>
</organism>
<dbReference type="InterPro" id="IPR045997">
    <property type="entry name" value="DUF5953"/>
</dbReference>
<comment type="caution">
    <text evidence="2">The sequence shown here is derived from an EMBL/GenBank/DDBJ whole genome shotgun (WGS) entry which is preliminary data.</text>
</comment>